<dbReference type="EMBL" id="VJXY01000009">
    <property type="protein sequence ID" value="MBD6616367.1"/>
    <property type="molecule type" value="Genomic_DNA"/>
</dbReference>
<dbReference type="PANTHER" id="PTHR43308">
    <property type="entry name" value="OUTER MEMBRANE PROTEIN ALPHA-RELATED"/>
    <property type="match status" value="1"/>
</dbReference>
<comment type="caution">
    <text evidence="5">The sequence shown here is derived from an EMBL/GenBank/DDBJ whole genome shotgun (WGS) entry which is preliminary data.</text>
</comment>
<evidence type="ECO:0000256" key="2">
    <source>
        <dbReference type="RuleBase" id="RU363072"/>
    </source>
</evidence>
<feature type="domain" description="SLH" evidence="4">
    <location>
        <begin position="52"/>
        <end position="116"/>
    </location>
</feature>
<dbReference type="Gene3D" id="2.40.160.180">
    <property type="entry name" value="Carbohydrate-selective porin OprB"/>
    <property type="match status" value="1"/>
</dbReference>
<dbReference type="PROSITE" id="PS51272">
    <property type="entry name" value="SLH"/>
    <property type="match status" value="1"/>
</dbReference>
<dbReference type="InterPro" id="IPR047684">
    <property type="entry name" value="Por_som-like"/>
</dbReference>
<dbReference type="InterPro" id="IPR007049">
    <property type="entry name" value="Carb-sel_porin_OprB"/>
</dbReference>
<protein>
    <submittedName>
        <fullName evidence="5">Carbohydrate porin</fullName>
    </submittedName>
</protein>
<keyword evidence="6" id="KW-1185">Reference proteome</keyword>
<dbReference type="GO" id="GO:0008643">
    <property type="term" value="P:carbohydrate transport"/>
    <property type="evidence" value="ECO:0007669"/>
    <property type="project" value="InterPro"/>
</dbReference>
<proteinExistence type="inferred from homology"/>
<dbReference type="RefSeq" id="WP_191757596.1">
    <property type="nucleotide sequence ID" value="NZ_VJXY01000009.1"/>
</dbReference>
<dbReference type="PANTHER" id="PTHR43308:SF1">
    <property type="entry name" value="OUTER MEMBRANE PROTEIN ALPHA"/>
    <property type="match status" value="1"/>
</dbReference>
<evidence type="ECO:0000259" key="4">
    <source>
        <dbReference type="PROSITE" id="PS51272"/>
    </source>
</evidence>
<organism evidence="5 6">
    <name type="scientific">Komarekiella delphini-convector SJRDD-AB1</name>
    <dbReference type="NCBI Taxonomy" id="2593771"/>
    <lineage>
        <taxon>Bacteria</taxon>
        <taxon>Bacillati</taxon>
        <taxon>Cyanobacteriota</taxon>
        <taxon>Cyanophyceae</taxon>
        <taxon>Nostocales</taxon>
        <taxon>Nostocaceae</taxon>
        <taxon>Komarekiella</taxon>
        <taxon>Komarekiella delphini-convector</taxon>
    </lineage>
</organism>
<dbReference type="InterPro" id="IPR051465">
    <property type="entry name" value="Cell_Envelope_Struct_Comp"/>
</dbReference>
<dbReference type="InterPro" id="IPR038673">
    <property type="entry name" value="OprB_sf"/>
</dbReference>
<dbReference type="GO" id="GO:0016020">
    <property type="term" value="C:membrane"/>
    <property type="evidence" value="ECO:0007669"/>
    <property type="project" value="InterPro"/>
</dbReference>
<evidence type="ECO:0000313" key="5">
    <source>
        <dbReference type="EMBL" id="MBD6616367.1"/>
    </source>
</evidence>
<evidence type="ECO:0000256" key="1">
    <source>
        <dbReference type="ARBA" id="ARBA00008769"/>
    </source>
</evidence>
<dbReference type="GO" id="GO:0015288">
    <property type="term" value="F:porin activity"/>
    <property type="evidence" value="ECO:0007669"/>
    <property type="project" value="InterPro"/>
</dbReference>
<evidence type="ECO:0000313" key="6">
    <source>
        <dbReference type="Proteomes" id="UP001165986"/>
    </source>
</evidence>
<name>A0AA40VR14_9NOST</name>
<dbReference type="InterPro" id="IPR001119">
    <property type="entry name" value="SLH_dom"/>
</dbReference>
<feature type="coiled-coil region" evidence="3">
    <location>
        <begin position="132"/>
        <end position="159"/>
    </location>
</feature>
<dbReference type="NCBIfam" id="NF033921">
    <property type="entry name" value="por_somb"/>
    <property type="match status" value="1"/>
</dbReference>
<sequence>MSIFSANLLYTYTAIFSFIVVFANSVLASEAQQDRTFTQLELEEQTEIPTTSVSELSDVQSTDWAFQELQSLVQRYGCTAGYPKNAYATHYRFTRYEFATALNACLDEVNQLIENQATLLTSIELSTIRRLKDEFAVELITLQNRLDNLEAQSAEITANQFSTTTQLNVSVVLAASDAIGDSADNNPNTTIDSNLAFNYRARINLLTSFTGRDRLIVRLQASNRVPNFNGVTGTNMTRQSFEVGNTDNNLALNLLEYRFPAGENFQVYLYANAASHHYYATVINPYFASFGGAKGSPSRFLERNPIYRIGNTTGSGLAAVYKPNESLRLDLGYLAQNANIATGAAGLFNGTYSGLVQLSYKPFSNAELGLLYVRNYSDNGDLAHRTGSTFSNLPFGLGVPLVSNSYAISGLWKIFPQLAVSGWFGYTNAERVDGVQGNADIINYAVNFAFPDLFKKSAIGGLGFGMPPKVIHNAIAAREDTGTGLHFEAFYEYPLNNNIKLIPGAIFIANSNHNDANGDIFVGTMRMVLSF</sequence>
<dbReference type="Proteomes" id="UP001165986">
    <property type="component" value="Unassembled WGS sequence"/>
</dbReference>
<evidence type="ECO:0000256" key="3">
    <source>
        <dbReference type="SAM" id="Coils"/>
    </source>
</evidence>
<reference evidence="5" key="1">
    <citation type="submission" date="2019-07" db="EMBL/GenBank/DDBJ databases">
        <title>Toxilogical consequences of a new and cryptic species of cyanobacteria (Komarekiella delphini-convector) recovered from the epidermis of a bottlenose dolphin and 1500 ft. in the air.</title>
        <authorList>
            <person name="Brown A.O."/>
            <person name="Dvorak P."/>
            <person name="Villanueva C.D."/>
            <person name="Foss A.J."/>
            <person name="Garvey A.D."/>
            <person name="Gibson Q.A."/>
            <person name="Johansen J.R."/>
            <person name="Casamatta D.A."/>
        </authorList>
    </citation>
    <scope>NUCLEOTIDE SEQUENCE</scope>
    <source>
        <strain evidence="5">SJRDD-AB1</strain>
    </source>
</reference>
<dbReference type="AlphaFoldDB" id="A0AA40VR14"/>
<comment type="similarity">
    <text evidence="1 2">Belongs to the OprB family.</text>
</comment>
<accession>A0AA40VR14</accession>
<keyword evidence="3" id="KW-0175">Coiled coil</keyword>
<gene>
    <name evidence="5" type="ORF">FNW02_11085</name>
</gene>
<dbReference type="Pfam" id="PF04966">
    <property type="entry name" value="OprB"/>
    <property type="match status" value="1"/>
</dbReference>